<keyword evidence="3" id="KW-1185">Reference proteome</keyword>
<dbReference type="PANTHER" id="PTHR47813">
    <property type="entry name" value="UBIQUITIN-LIKE SUPERFAMILY PROTEIN"/>
    <property type="match status" value="1"/>
</dbReference>
<name>A0AAF0TH29_SOLVR</name>
<dbReference type="SUPFAM" id="SSF54236">
    <property type="entry name" value="Ubiquitin-like"/>
    <property type="match status" value="1"/>
</dbReference>
<feature type="domain" description="Rad60/SUMO-like" evidence="1">
    <location>
        <begin position="17"/>
        <end position="66"/>
    </location>
</feature>
<sequence length="72" mass="8410">MYSAFYKSTWCFIDFEDDKFERLFKSFADKVKLELQNLVFCFDGDKINPNATPSSLGMEDDDIIEVHEKPSC</sequence>
<dbReference type="AlphaFoldDB" id="A0AAF0TH29"/>
<evidence type="ECO:0000313" key="2">
    <source>
        <dbReference type="EMBL" id="WMV19131.1"/>
    </source>
</evidence>
<organism evidence="2 3">
    <name type="scientific">Solanum verrucosum</name>
    <dbReference type="NCBI Taxonomy" id="315347"/>
    <lineage>
        <taxon>Eukaryota</taxon>
        <taxon>Viridiplantae</taxon>
        <taxon>Streptophyta</taxon>
        <taxon>Embryophyta</taxon>
        <taxon>Tracheophyta</taxon>
        <taxon>Spermatophyta</taxon>
        <taxon>Magnoliopsida</taxon>
        <taxon>eudicotyledons</taxon>
        <taxon>Gunneridae</taxon>
        <taxon>Pentapetalae</taxon>
        <taxon>asterids</taxon>
        <taxon>lamiids</taxon>
        <taxon>Solanales</taxon>
        <taxon>Solanaceae</taxon>
        <taxon>Solanoideae</taxon>
        <taxon>Solaneae</taxon>
        <taxon>Solanum</taxon>
    </lineage>
</organism>
<reference evidence="2" key="1">
    <citation type="submission" date="2023-08" db="EMBL/GenBank/DDBJ databases">
        <title>A de novo genome assembly of Solanum verrucosum Schlechtendal, a Mexican diploid species geographically isolated from the other diploid A-genome species in potato relatives.</title>
        <authorList>
            <person name="Hosaka K."/>
        </authorList>
    </citation>
    <scope>NUCLEOTIDE SEQUENCE</scope>
    <source>
        <tissue evidence="2">Young leaves</tissue>
    </source>
</reference>
<dbReference type="EMBL" id="CP133614">
    <property type="protein sequence ID" value="WMV19131.1"/>
    <property type="molecule type" value="Genomic_DNA"/>
</dbReference>
<dbReference type="CDD" id="cd01763">
    <property type="entry name" value="Ubl_SUMO_like"/>
    <property type="match status" value="1"/>
</dbReference>
<dbReference type="Proteomes" id="UP001234989">
    <property type="component" value="Chromosome 3"/>
</dbReference>
<dbReference type="PANTHER" id="PTHR47813:SF2">
    <property type="entry name" value="UBIQUITIN-LIKE SUPERFAMILY PROTEIN"/>
    <property type="match status" value="1"/>
</dbReference>
<dbReference type="Gene3D" id="3.10.20.90">
    <property type="entry name" value="Phosphatidylinositol 3-kinase Catalytic Subunit, Chain A, domain 1"/>
    <property type="match status" value="1"/>
</dbReference>
<proteinExistence type="predicted"/>
<evidence type="ECO:0000313" key="3">
    <source>
        <dbReference type="Proteomes" id="UP001234989"/>
    </source>
</evidence>
<dbReference type="Pfam" id="PF11976">
    <property type="entry name" value="Rad60-SLD"/>
    <property type="match status" value="1"/>
</dbReference>
<dbReference type="InterPro" id="IPR022617">
    <property type="entry name" value="Rad60/SUMO-like_dom"/>
</dbReference>
<accession>A0AAF0TH29</accession>
<evidence type="ECO:0000259" key="1">
    <source>
        <dbReference type="Pfam" id="PF11976"/>
    </source>
</evidence>
<dbReference type="InterPro" id="IPR029071">
    <property type="entry name" value="Ubiquitin-like_domsf"/>
</dbReference>
<gene>
    <name evidence="2" type="ORF">MTR67_012516</name>
</gene>
<protein>
    <recommendedName>
        <fullName evidence="1">Rad60/SUMO-like domain-containing protein</fullName>
    </recommendedName>
</protein>